<dbReference type="Pfam" id="PF14559">
    <property type="entry name" value="TPR_19"/>
    <property type="match status" value="1"/>
</dbReference>
<name>A0A2Z5FSI3_9BACT</name>
<dbReference type="Pfam" id="PF07719">
    <property type="entry name" value="TPR_2"/>
    <property type="match status" value="1"/>
</dbReference>
<protein>
    <submittedName>
        <fullName evidence="6">Uncharacterized protein</fullName>
    </submittedName>
</protein>
<dbReference type="InterPro" id="IPR013105">
    <property type="entry name" value="TPR_2"/>
</dbReference>
<dbReference type="PROSITE" id="PS50293">
    <property type="entry name" value="TPR_REGION"/>
    <property type="match status" value="1"/>
</dbReference>
<keyword evidence="2 3" id="KW-0802">TPR repeat</keyword>
<dbReference type="Proteomes" id="UP000253606">
    <property type="component" value="Chromosome"/>
</dbReference>
<organism evidence="6 7">
    <name type="scientific">Acidisarcina polymorpha</name>
    <dbReference type="NCBI Taxonomy" id="2211140"/>
    <lineage>
        <taxon>Bacteria</taxon>
        <taxon>Pseudomonadati</taxon>
        <taxon>Acidobacteriota</taxon>
        <taxon>Terriglobia</taxon>
        <taxon>Terriglobales</taxon>
        <taxon>Acidobacteriaceae</taxon>
        <taxon>Acidisarcina</taxon>
    </lineage>
</organism>
<feature type="compositionally biased region" description="Low complexity" evidence="4">
    <location>
        <begin position="347"/>
        <end position="357"/>
    </location>
</feature>
<feature type="signal peptide" evidence="5">
    <location>
        <begin position="1"/>
        <end position="21"/>
    </location>
</feature>
<dbReference type="InterPro" id="IPR011990">
    <property type="entry name" value="TPR-like_helical_dom_sf"/>
</dbReference>
<dbReference type="OrthoDB" id="114102at2"/>
<keyword evidence="1" id="KW-0677">Repeat</keyword>
<proteinExistence type="predicted"/>
<feature type="chain" id="PRO_5016459618" evidence="5">
    <location>
        <begin position="22"/>
        <end position="364"/>
    </location>
</feature>
<dbReference type="Pfam" id="PF12895">
    <property type="entry name" value="ANAPC3"/>
    <property type="match status" value="1"/>
</dbReference>
<keyword evidence="7" id="KW-1185">Reference proteome</keyword>
<dbReference type="EMBL" id="CP030840">
    <property type="protein sequence ID" value="AXC09779.1"/>
    <property type="molecule type" value="Genomic_DNA"/>
</dbReference>
<accession>A0A2Z5FSI3</accession>
<dbReference type="KEGG" id="abas:ACPOL_0400"/>
<feature type="region of interest" description="Disordered" evidence="4">
    <location>
        <begin position="328"/>
        <end position="364"/>
    </location>
</feature>
<evidence type="ECO:0000256" key="3">
    <source>
        <dbReference type="PROSITE-ProRule" id="PRU00339"/>
    </source>
</evidence>
<dbReference type="AlphaFoldDB" id="A0A2Z5FSI3"/>
<gene>
    <name evidence="6" type="ORF">ACPOL_0400</name>
</gene>
<dbReference type="InterPro" id="IPR051012">
    <property type="entry name" value="CellSynth/LPSAsmb/PSIAsmb"/>
</dbReference>
<keyword evidence="5" id="KW-0732">Signal</keyword>
<dbReference type="PROSITE" id="PS50005">
    <property type="entry name" value="TPR"/>
    <property type="match status" value="3"/>
</dbReference>
<evidence type="ECO:0000313" key="6">
    <source>
        <dbReference type="EMBL" id="AXC09779.1"/>
    </source>
</evidence>
<dbReference type="SMART" id="SM00028">
    <property type="entry name" value="TPR"/>
    <property type="match status" value="6"/>
</dbReference>
<evidence type="ECO:0000313" key="7">
    <source>
        <dbReference type="Proteomes" id="UP000253606"/>
    </source>
</evidence>
<evidence type="ECO:0000256" key="1">
    <source>
        <dbReference type="ARBA" id="ARBA00022737"/>
    </source>
</evidence>
<dbReference type="RefSeq" id="WP_114205546.1">
    <property type="nucleotide sequence ID" value="NZ_CP030840.1"/>
</dbReference>
<evidence type="ECO:0000256" key="2">
    <source>
        <dbReference type="ARBA" id="ARBA00022803"/>
    </source>
</evidence>
<feature type="compositionally biased region" description="Basic and acidic residues" evidence="4">
    <location>
        <begin position="330"/>
        <end position="340"/>
    </location>
</feature>
<dbReference type="Gene3D" id="1.25.40.10">
    <property type="entry name" value="Tetratricopeptide repeat domain"/>
    <property type="match status" value="3"/>
</dbReference>
<feature type="repeat" description="TPR" evidence="3">
    <location>
        <begin position="73"/>
        <end position="106"/>
    </location>
</feature>
<dbReference type="PANTHER" id="PTHR45586:SF14">
    <property type="entry name" value="TETRATRICOPEPTIDE TPR_2 REPEAT PROTEIN"/>
    <property type="match status" value="1"/>
</dbReference>
<reference evidence="6 7" key="1">
    <citation type="journal article" date="2018" name="Front. Microbiol.">
        <title>Hydrolytic Capabilities as a Key to Environmental Success: Chitinolytic and Cellulolytic Acidobacteria From Acidic Sub-arctic Soils and Boreal Peatlands.</title>
        <authorList>
            <person name="Belova S.E."/>
            <person name="Ravin N.V."/>
            <person name="Pankratov T.A."/>
            <person name="Rakitin A.L."/>
            <person name="Ivanova A.A."/>
            <person name="Beletsky A.V."/>
            <person name="Mardanov A.V."/>
            <person name="Sinninghe Damste J.S."/>
            <person name="Dedysh S.N."/>
        </authorList>
    </citation>
    <scope>NUCLEOTIDE SEQUENCE [LARGE SCALE GENOMIC DNA]</scope>
    <source>
        <strain evidence="6 7">SBC82</strain>
    </source>
</reference>
<evidence type="ECO:0000256" key="4">
    <source>
        <dbReference type="SAM" id="MobiDB-lite"/>
    </source>
</evidence>
<dbReference type="PANTHER" id="PTHR45586">
    <property type="entry name" value="TPR REPEAT-CONTAINING PROTEIN PA4667"/>
    <property type="match status" value="1"/>
</dbReference>
<feature type="repeat" description="TPR" evidence="3">
    <location>
        <begin position="244"/>
        <end position="277"/>
    </location>
</feature>
<dbReference type="InterPro" id="IPR019734">
    <property type="entry name" value="TPR_rpt"/>
</dbReference>
<dbReference type="SUPFAM" id="SSF48452">
    <property type="entry name" value="TPR-like"/>
    <property type="match status" value="1"/>
</dbReference>
<feature type="repeat" description="TPR" evidence="3">
    <location>
        <begin position="210"/>
        <end position="243"/>
    </location>
</feature>
<sequence>MGWLSAYIVCLVLGAASQTLSQTQSRSNPAAVKATEPPSVVITEDATQLINEGNLKEALGKLDALAVDHPGLVGLEYLRGFVYYQQSDLRKAEIAFRRAISQNPQDRESRQMLGITLYRQGRPADAIPVLEAEHSSPAMTNVDPSYLLALCYIDVDRYDDARHTLAAEYGFVPDSPSAYLLTARILLRRESMVPAESTARKALQLNPRLPLAHKLLGEIYLAKSDINQAIQEFQSERNFNPLDATIYERLGDAYFRAGDDEQARESLNRALLLDPHSTGPYILLGKVLVRERNPLVATGYLERALHMDPGNYITHYLLGQAYHASGRTQDASREFEKSEQLRFGADSSSAQAQSPSPYEGKLPK</sequence>
<evidence type="ECO:0000256" key="5">
    <source>
        <dbReference type="SAM" id="SignalP"/>
    </source>
</evidence>